<dbReference type="Pfam" id="PF01351">
    <property type="entry name" value="RNase_HII"/>
    <property type="match status" value="1"/>
</dbReference>
<feature type="domain" description="RNase H type-2" evidence="14">
    <location>
        <begin position="66"/>
        <end position="277"/>
    </location>
</feature>
<comment type="cofactor">
    <cofactor evidence="2">
        <name>Mn(2+)</name>
        <dbReference type="ChEBI" id="CHEBI:29035"/>
    </cofactor>
</comment>
<evidence type="ECO:0000256" key="7">
    <source>
        <dbReference type="ARBA" id="ARBA00019179"/>
    </source>
</evidence>
<comment type="catalytic activity">
    <reaction evidence="1">
        <text>Endonucleolytic cleavage to 5'-phosphomonoester.</text>
        <dbReference type="EC" id="3.1.26.4"/>
    </reaction>
</comment>
<comment type="subcellular location">
    <subcellularLocation>
        <location evidence="4">Cytoplasm</location>
    </subcellularLocation>
</comment>
<name>A0A6C0I828_9ZZZZ</name>
<dbReference type="PANTHER" id="PTHR10954">
    <property type="entry name" value="RIBONUCLEASE H2 SUBUNIT A"/>
    <property type="match status" value="1"/>
</dbReference>
<evidence type="ECO:0000256" key="9">
    <source>
        <dbReference type="ARBA" id="ARBA00022722"/>
    </source>
</evidence>
<keyword evidence="8" id="KW-0963">Cytoplasm</keyword>
<dbReference type="PROSITE" id="PS51975">
    <property type="entry name" value="RNASE_H_2"/>
    <property type="match status" value="1"/>
</dbReference>
<accession>A0A6C0I828</accession>
<evidence type="ECO:0000256" key="11">
    <source>
        <dbReference type="ARBA" id="ARBA00022759"/>
    </source>
</evidence>
<evidence type="ECO:0000256" key="2">
    <source>
        <dbReference type="ARBA" id="ARBA00001936"/>
    </source>
</evidence>
<dbReference type="InterPro" id="IPR001352">
    <property type="entry name" value="RNase_HII/HIII"/>
</dbReference>
<dbReference type="GO" id="GO:0003723">
    <property type="term" value="F:RNA binding"/>
    <property type="evidence" value="ECO:0007669"/>
    <property type="project" value="InterPro"/>
</dbReference>
<evidence type="ECO:0000256" key="12">
    <source>
        <dbReference type="ARBA" id="ARBA00022801"/>
    </source>
</evidence>
<evidence type="ECO:0000256" key="10">
    <source>
        <dbReference type="ARBA" id="ARBA00022723"/>
    </source>
</evidence>
<sequence>MSDWISATIIEDSDNEIAMDSVVIKKTRKYTKRIPKDKEPKDKEVKDKEPEHICLLKKFYHPELTIIEIGADEAGRGPMFGRVYSGAVVLPKDDSFDHFKMKDSKKFTSKNPKKIQEVAEYIKEHAIAWAVEYEDERVIDEINILQATQSAMHKAIRSVMRQLKGLDTNNLFLLIDGNYFKPLTIVNKTNNRIENAKYETIEGGDNKYTAIAAASILAKVERDKYIDELCLQNPELVEKYGIDSNKGYGSKRHMDGIKQYGITKWHRRSFGICKSFV</sequence>
<dbReference type="Gene3D" id="3.30.420.10">
    <property type="entry name" value="Ribonuclease H-like superfamily/Ribonuclease H"/>
    <property type="match status" value="1"/>
</dbReference>
<dbReference type="GO" id="GO:0032299">
    <property type="term" value="C:ribonuclease H2 complex"/>
    <property type="evidence" value="ECO:0007669"/>
    <property type="project" value="TreeGrafter"/>
</dbReference>
<proteinExistence type="inferred from homology"/>
<keyword evidence="13" id="KW-0464">Manganese</keyword>
<organism evidence="15">
    <name type="scientific">viral metagenome</name>
    <dbReference type="NCBI Taxonomy" id="1070528"/>
    <lineage>
        <taxon>unclassified sequences</taxon>
        <taxon>metagenomes</taxon>
        <taxon>organismal metagenomes</taxon>
    </lineage>
</organism>
<dbReference type="GO" id="GO:0005737">
    <property type="term" value="C:cytoplasm"/>
    <property type="evidence" value="ECO:0007669"/>
    <property type="project" value="UniProtKB-SubCell"/>
</dbReference>
<comment type="similarity">
    <text evidence="5">Belongs to the RNase HII family.</text>
</comment>
<dbReference type="InterPro" id="IPR036397">
    <property type="entry name" value="RNaseH_sf"/>
</dbReference>
<evidence type="ECO:0000259" key="14">
    <source>
        <dbReference type="PROSITE" id="PS51975"/>
    </source>
</evidence>
<keyword evidence="10" id="KW-0479">Metal-binding</keyword>
<dbReference type="AlphaFoldDB" id="A0A6C0I828"/>
<evidence type="ECO:0000313" key="15">
    <source>
        <dbReference type="EMBL" id="QHT88565.1"/>
    </source>
</evidence>
<evidence type="ECO:0000256" key="1">
    <source>
        <dbReference type="ARBA" id="ARBA00000077"/>
    </source>
</evidence>
<dbReference type="EMBL" id="MN740119">
    <property type="protein sequence ID" value="QHT88565.1"/>
    <property type="molecule type" value="Genomic_DNA"/>
</dbReference>
<evidence type="ECO:0000256" key="6">
    <source>
        <dbReference type="ARBA" id="ARBA00012180"/>
    </source>
</evidence>
<dbReference type="EC" id="3.1.26.4" evidence="6"/>
<dbReference type="PANTHER" id="PTHR10954:SF18">
    <property type="entry name" value="RIBONUCLEASE HII"/>
    <property type="match status" value="1"/>
</dbReference>
<dbReference type="GO" id="GO:0046872">
    <property type="term" value="F:metal ion binding"/>
    <property type="evidence" value="ECO:0007669"/>
    <property type="project" value="UniProtKB-KW"/>
</dbReference>
<evidence type="ECO:0000256" key="3">
    <source>
        <dbReference type="ARBA" id="ARBA00001946"/>
    </source>
</evidence>
<dbReference type="GO" id="GO:0004523">
    <property type="term" value="F:RNA-DNA hybrid ribonuclease activity"/>
    <property type="evidence" value="ECO:0007669"/>
    <property type="project" value="UniProtKB-EC"/>
</dbReference>
<dbReference type="GO" id="GO:0006298">
    <property type="term" value="P:mismatch repair"/>
    <property type="evidence" value="ECO:0007669"/>
    <property type="project" value="TreeGrafter"/>
</dbReference>
<keyword evidence="9" id="KW-0540">Nuclease</keyword>
<evidence type="ECO:0000256" key="4">
    <source>
        <dbReference type="ARBA" id="ARBA00004496"/>
    </source>
</evidence>
<dbReference type="SUPFAM" id="SSF53098">
    <property type="entry name" value="Ribonuclease H-like"/>
    <property type="match status" value="1"/>
</dbReference>
<dbReference type="InterPro" id="IPR022898">
    <property type="entry name" value="RNase_HII"/>
</dbReference>
<keyword evidence="12" id="KW-0378">Hydrolase</keyword>
<dbReference type="CDD" id="cd07182">
    <property type="entry name" value="RNase_HII_bacteria_HII_like"/>
    <property type="match status" value="1"/>
</dbReference>
<reference evidence="15" key="1">
    <citation type="journal article" date="2020" name="Nature">
        <title>Giant virus diversity and host interactions through global metagenomics.</title>
        <authorList>
            <person name="Schulz F."/>
            <person name="Roux S."/>
            <person name="Paez-Espino D."/>
            <person name="Jungbluth S."/>
            <person name="Walsh D.A."/>
            <person name="Denef V.J."/>
            <person name="McMahon K.D."/>
            <person name="Konstantinidis K.T."/>
            <person name="Eloe-Fadrosh E.A."/>
            <person name="Kyrpides N.C."/>
            <person name="Woyke T."/>
        </authorList>
    </citation>
    <scope>NUCLEOTIDE SEQUENCE</scope>
    <source>
        <strain evidence="15">GVMAG-M-3300023184-51</strain>
    </source>
</reference>
<dbReference type="GO" id="GO:0043137">
    <property type="term" value="P:DNA replication, removal of RNA primer"/>
    <property type="evidence" value="ECO:0007669"/>
    <property type="project" value="TreeGrafter"/>
</dbReference>
<dbReference type="InterPro" id="IPR012337">
    <property type="entry name" value="RNaseH-like_sf"/>
</dbReference>
<protein>
    <recommendedName>
        <fullName evidence="7">Ribonuclease HII</fullName>
        <ecNumber evidence="6">3.1.26.4</ecNumber>
    </recommendedName>
</protein>
<evidence type="ECO:0000256" key="5">
    <source>
        <dbReference type="ARBA" id="ARBA00007383"/>
    </source>
</evidence>
<evidence type="ECO:0000256" key="8">
    <source>
        <dbReference type="ARBA" id="ARBA00022490"/>
    </source>
</evidence>
<dbReference type="InterPro" id="IPR024567">
    <property type="entry name" value="RNase_HII/HIII_dom"/>
</dbReference>
<keyword evidence="11" id="KW-0255">Endonuclease</keyword>
<evidence type="ECO:0000256" key="13">
    <source>
        <dbReference type="ARBA" id="ARBA00023211"/>
    </source>
</evidence>
<comment type="cofactor">
    <cofactor evidence="3">
        <name>Mg(2+)</name>
        <dbReference type="ChEBI" id="CHEBI:18420"/>
    </cofactor>
</comment>